<dbReference type="OrthoDB" id="6183080at2"/>
<protein>
    <submittedName>
        <fullName evidence="2">Uncharacterized protein</fullName>
    </submittedName>
</protein>
<dbReference type="RefSeq" id="WP_121173387.1">
    <property type="nucleotide sequence ID" value="NZ_RBIN01000007.1"/>
</dbReference>
<proteinExistence type="predicted"/>
<keyword evidence="3" id="KW-1185">Reference proteome</keyword>
<feature type="transmembrane region" description="Helical" evidence="1">
    <location>
        <begin position="7"/>
        <end position="27"/>
    </location>
</feature>
<sequence>MQKRGIGDFFCTILLWLVIGALVQWLMQGYQVSGEEASGLQNAMGHAAAGEAGSASNGGESGLTTYWNALVIVSLFFGVLAFLMRDLFRENPLARLLRVIGVRLLGTTFDIGLFALGGTLFLLWGTASGSVGIPQWQALFIGLGLPWFVIILVVLGIIQVLLKYTRISLLAVPALEFKPMIRIGLYLGLLVLLALAAWLAI</sequence>
<keyword evidence="1" id="KW-1133">Transmembrane helix</keyword>
<organism evidence="2 3">
    <name type="scientific">Kushneria sinocarnis</name>
    <dbReference type="NCBI Taxonomy" id="595502"/>
    <lineage>
        <taxon>Bacteria</taxon>
        <taxon>Pseudomonadati</taxon>
        <taxon>Pseudomonadota</taxon>
        <taxon>Gammaproteobacteria</taxon>
        <taxon>Oceanospirillales</taxon>
        <taxon>Halomonadaceae</taxon>
        <taxon>Kushneria</taxon>
    </lineage>
</organism>
<keyword evidence="1" id="KW-0812">Transmembrane</keyword>
<keyword evidence="1" id="KW-0472">Membrane</keyword>
<feature type="transmembrane region" description="Helical" evidence="1">
    <location>
        <begin position="136"/>
        <end position="162"/>
    </location>
</feature>
<feature type="transmembrane region" description="Helical" evidence="1">
    <location>
        <begin position="183"/>
        <end position="200"/>
    </location>
</feature>
<reference evidence="2 3" key="1">
    <citation type="submission" date="2018-10" db="EMBL/GenBank/DDBJ databases">
        <title>Genomic Encyclopedia of Type Strains, Phase IV (KMG-IV): sequencing the most valuable type-strain genomes for metagenomic binning, comparative biology and taxonomic classification.</title>
        <authorList>
            <person name="Goeker M."/>
        </authorList>
    </citation>
    <scope>NUCLEOTIDE SEQUENCE [LARGE SCALE GENOMIC DNA]</scope>
    <source>
        <strain evidence="2 3">DSM 23229</strain>
    </source>
</reference>
<comment type="caution">
    <text evidence="2">The sequence shown here is derived from an EMBL/GenBank/DDBJ whole genome shotgun (WGS) entry which is preliminary data.</text>
</comment>
<evidence type="ECO:0000313" key="2">
    <source>
        <dbReference type="EMBL" id="RKQ97042.1"/>
    </source>
</evidence>
<evidence type="ECO:0000256" key="1">
    <source>
        <dbReference type="SAM" id="Phobius"/>
    </source>
</evidence>
<name>A0A420WUD8_9GAMM</name>
<gene>
    <name evidence="2" type="ORF">C7446_2458</name>
</gene>
<feature type="transmembrane region" description="Helical" evidence="1">
    <location>
        <begin position="100"/>
        <end position="124"/>
    </location>
</feature>
<dbReference type="Proteomes" id="UP000281975">
    <property type="component" value="Unassembled WGS sequence"/>
</dbReference>
<evidence type="ECO:0000313" key="3">
    <source>
        <dbReference type="Proteomes" id="UP000281975"/>
    </source>
</evidence>
<feature type="transmembrane region" description="Helical" evidence="1">
    <location>
        <begin position="66"/>
        <end position="88"/>
    </location>
</feature>
<dbReference type="EMBL" id="RBIN01000007">
    <property type="protein sequence ID" value="RKQ97042.1"/>
    <property type="molecule type" value="Genomic_DNA"/>
</dbReference>
<dbReference type="AlphaFoldDB" id="A0A420WUD8"/>
<accession>A0A420WUD8</accession>